<dbReference type="Gene3D" id="3.30.1120.10">
    <property type="match status" value="1"/>
</dbReference>
<dbReference type="RefSeq" id="WP_145079931.1">
    <property type="nucleotide sequence ID" value="NZ_CP036298.1"/>
</dbReference>
<evidence type="ECO:0000256" key="3">
    <source>
        <dbReference type="ARBA" id="ARBA00022801"/>
    </source>
</evidence>
<evidence type="ECO:0000256" key="4">
    <source>
        <dbReference type="ARBA" id="ARBA00022837"/>
    </source>
</evidence>
<dbReference type="SUPFAM" id="SSF53649">
    <property type="entry name" value="Alkaline phosphatase-like"/>
    <property type="match status" value="1"/>
</dbReference>
<reference evidence="7 8" key="1">
    <citation type="submission" date="2019-02" db="EMBL/GenBank/DDBJ databases">
        <title>Deep-cultivation of Planctomycetes and their phenomic and genomic characterization uncovers novel biology.</title>
        <authorList>
            <person name="Wiegand S."/>
            <person name="Jogler M."/>
            <person name="Boedeker C."/>
            <person name="Pinto D."/>
            <person name="Vollmers J."/>
            <person name="Rivas-Marin E."/>
            <person name="Kohn T."/>
            <person name="Peeters S.H."/>
            <person name="Heuer A."/>
            <person name="Rast P."/>
            <person name="Oberbeckmann S."/>
            <person name="Bunk B."/>
            <person name="Jeske O."/>
            <person name="Meyerdierks A."/>
            <person name="Storesund J.E."/>
            <person name="Kallscheuer N."/>
            <person name="Luecker S."/>
            <person name="Lage O.M."/>
            <person name="Pohl T."/>
            <person name="Merkel B.J."/>
            <person name="Hornburger P."/>
            <person name="Mueller R.-W."/>
            <person name="Bruemmer F."/>
            <person name="Labrenz M."/>
            <person name="Spormann A.M."/>
            <person name="Op den Camp H."/>
            <person name="Overmann J."/>
            <person name="Amann R."/>
            <person name="Jetten M.S.M."/>
            <person name="Mascher T."/>
            <person name="Medema M.H."/>
            <person name="Devos D.P."/>
            <person name="Kaster A.-K."/>
            <person name="Ovreas L."/>
            <person name="Rohde M."/>
            <person name="Galperin M.Y."/>
            <person name="Jogler C."/>
        </authorList>
    </citation>
    <scope>NUCLEOTIDE SEQUENCE [LARGE SCALE GENOMIC DNA]</scope>
    <source>
        <strain evidence="7 8">Q31a</strain>
    </source>
</reference>
<feature type="chain" id="PRO_5021850157" evidence="5">
    <location>
        <begin position="21"/>
        <end position="475"/>
    </location>
</feature>
<accession>A0A518G9D5</accession>
<keyword evidence="2" id="KW-0479">Metal-binding</keyword>
<dbReference type="PROSITE" id="PS00149">
    <property type="entry name" value="SULFATASE_2"/>
    <property type="match status" value="1"/>
</dbReference>
<dbReference type="InterPro" id="IPR000917">
    <property type="entry name" value="Sulfatase_N"/>
</dbReference>
<dbReference type="InterPro" id="IPR017850">
    <property type="entry name" value="Alkaline_phosphatase_core_sf"/>
</dbReference>
<keyword evidence="4" id="KW-0106">Calcium</keyword>
<dbReference type="GO" id="GO:0004065">
    <property type="term" value="F:arylsulfatase activity"/>
    <property type="evidence" value="ECO:0007669"/>
    <property type="project" value="TreeGrafter"/>
</dbReference>
<feature type="signal peptide" evidence="5">
    <location>
        <begin position="1"/>
        <end position="20"/>
    </location>
</feature>
<dbReference type="InterPro" id="IPR024607">
    <property type="entry name" value="Sulfatase_CS"/>
</dbReference>
<evidence type="ECO:0000256" key="5">
    <source>
        <dbReference type="SAM" id="SignalP"/>
    </source>
</evidence>
<dbReference type="KEGG" id="ahel:Q31a_35150"/>
<evidence type="ECO:0000313" key="8">
    <source>
        <dbReference type="Proteomes" id="UP000318017"/>
    </source>
</evidence>
<keyword evidence="8" id="KW-1185">Reference proteome</keyword>
<dbReference type="PANTHER" id="PTHR42693:SF53">
    <property type="entry name" value="ENDO-4-O-SULFATASE"/>
    <property type="match status" value="1"/>
</dbReference>
<protein>
    <submittedName>
        <fullName evidence="7">Choline-sulfatase</fullName>
        <ecNumber evidence="7">3.1.6.6</ecNumber>
    </submittedName>
</protein>
<evidence type="ECO:0000259" key="6">
    <source>
        <dbReference type="Pfam" id="PF00884"/>
    </source>
</evidence>
<dbReference type="AlphaFoldDB" id="A0A518G9D5"/>
<evidence type="ECO:0000256" key="2">
    <source>
        <dbReference type="ARBA" id="ARBA00022723"/>
    </source>
</evidence>
<feature type="domain" description="Sulfatase N-terminal" evidence="6">
    <location>
        <begin position="24"/>
        <end position="362"/>
    </location>
</feature>
<sequence length="475" mass="53297" precursor="true">MKHFLLSALTVVAWAAGVHAVERPNVVFMMTDDQAPWAIGVHAGPTHADTPHLDELFRSGAYLPNTFTPTPVCSPSRASLATSLYGSEVGIHDWINPRVEPDLGLEPNLTTWYECLHDAGYYTGIIGKWHLGLPDKFHPTHNGFDYFIGHRGGGWSPNNPTLEKDGQDKKFQGLTTDILTDHAIGFLEDRPRDQPFLLVLHFRAPHAAWLPVAPEDWAPFENLEVDLPDPNYPGIDTMTVKKKTREYLASVRGVDRNVGRLMGKLDDMNLSDNTVVIFTSDHGYNMGHNGIWHKGNGHWILMPDALPAATENIPQGQRPNMYDTSLKVPTAVRWPGVTQPGSTITTNISHLDWFPTLVSIAGGSSPASQPVRGRDLSQVLAGQTELDWDENIFSQYSTLHQSRTHMRSLRTPHWKLIRDFLNPERDELYDLQADPGEHTNVIADEKNQATIERLHRELISRMQAIQDPVLEMVEH</sequence>
<keyword evidence="3 7" id="KW-0378">Hydrolase</keyword>
<organism evidence="7 8">
    <name type="scientific">Aureliella helgolandensis</name>
    <dbReference type="NCBI Taxonomy" id="2527968"/>
    <lineage>
        <taxon>Bacteria</taxon>
        <taxon>Pseudomonadati</taxon>
        <taxon>Planctomycetota</taxon>
        <taxon>Planctomycetia</taxon>
        <taxon>Pirellulales</taxon>
        <taxon>Pirellulaceae</taxon>
        <taxon>Aureliella</taxon>
    </lineage>
</organism>
<gene>
    <name evidence="7" type="primary">betC_10</name>
    <name evidence="7" type="ORF">Q31a_35150</name>
</gene>
<dbReference type="InterPro" id="IPR050738">
    <property type="entry name" value="Sulfatase"/>
</dbReference>
<evidence type="ECO:0000256" key="1">
    <source>
        <dbReference type="ARBA" id="ARBA00008779"/>
    </source>
</evidence>
<dbReference type="Pfam" id="PF00884">
    <property type="entry name" value="Sulfatase"/>
    <property type="match status" value="1"/>
</dbReference>
<dbReference type="Gene3D" id="3.40.720.10">
    <property type="entry name" value="Alkaline Phosphatase, subunit A"/>
    <property type="match status" value="1"/>
</dbReference>
<dbReference type="EC" id="3.1.6.6" evidence="7"/>
<dbReference type="GO" id="GO:0047753">
    <property type="term" value="F:choline-sulfatase activity"/>
    <property type="evidence" value="ECO:0007669"/>
    <property type="project" value="UniProtKB-EC"/>
</dbReference>
<dbReference type="OrthoDB" id="237120at2"/>
<dbReference type="GO" id="GO:0046872">
    <property type="term" value="F:metal ion binding"/>
    <property type="evidence" value="ECO:0007669"/>
    <property type="project" value="UniProtKB-KW"/>
</dbReference>
<proteinExistence type="inferred from homology"/>
<keyword evidence="5" id="KW-0732">Signal</keyword>
<evidence type="ECO:0000313" key="7">
    <source>
        <dbReference type="EMBL" id="QDV25192.1"/>
    </source>
</evidence>
<dbReference type="PANTHER" id="PTHR42693">
    <property type="entry name" value="ARYLSULFATASE FAMILY MEMBER"/>
    <property type="match status" value="1"/>
</dbReference>
<dbReference type="Proteomes" id="UP000318017">
    <property type="component" value="Chromosome"/>
</dbReference>
<name>A0A518G9D5_9BACT</name>
<dbReference type="EMBL" id="CP036298">
    <property type="protein sequence ID" value="QDV25192.1"/>
    <property type="molecule type" value="Genomic_DNA"/>
</dbReference>
<comment type="similarity">
    <text evidence="1">Belongs to the sulfatase family.</text>
</comment>